<proteinExistence type="predicted"/>
<organism evidence="1 2">
    <name type="scientific">Cucumis sativus</name>
    <name type="common">Cucumber</name>
    <dbReference type="NCBI Taxonomy" id="3659"/>
    <lineage>
        <taxon>Eukaryota</taxon>
        <taxon>Viridiplantae</taxon>
        <taxon>Streptophyta</taxon>
        <taxon>Embryophyta</taxon>
        <taxon>Tracheophyta</taxon>
        <taxon>Spermatophyta</taxon>
        <taxon>Magnoliopsida</taxon>
        <taxon>eudicotyledons</taxon>
        <taxon>Gunneridae</taxon>
        <taxon>Pentapetalae</taxon>
        <taxon>rosids</taxon>
        <taxon>fabids</taxon>
        <taxon>Cucurbitales</taxon>
        <taxon>Cucurbitaceae</taxon>
        <taxon>Benincaseae</taxon>
        <taxon>Cucumis</taxon>
    </lineage>
</organism>
<dbReference type="Proteomes" id="UP000029981">
    <property type="component" value="Unassembled WGS sequence"/>
</dbReference>
<reference evidence="1 2" key="1">
    <citation type="journal article" date="2009" name="Nat. Genet.">
        <title>The genome of the cucumber, Cucumis sativus L.</title>
        <authorList>
            <person name="Huang S."/>
            <person name="Li R."/>
            <person name="Zhang Z."/>
            <person name="Li L."/>
            <person name="Gu X."/>
            <person name="Fan W."/>
            <person name="Lucas W.J."/>
            <person name="Wang X."/>
            <person name="Xie B."/>
            <person name="Ni P."/>
            <person name="Ren Y."/>
            <person name="Zhu H."/>
            <person name="Li J."/>
            <person name="Lin K."/>
            <person name="Jin W."/>
            <person name="Fei Z."/>
            <person name="Li G."/>
            <person name="Staub J."/>
            <person name="Kilian A."/>
            <person name="van der Vossen E.A."/>
            <person name="Wu Y."/>
            <person name="Guo J."/>
            <person name="He J."/>
            <person name="Jia Z."/>
            <person name="Ren Y."/>
            <person name="Tian G."/>
            <person name="Lu Y."/>
            <person name="Ruan J."/>
            <person name="Qian W."/>
            <person name="Wang M."/>
            <person name="Huang Q."/>
            <person name="Li B."/>
            <person name="Xuan Z."/>
            <person name="Cao J."/>
            <person name="Asan"/>
            <person name="Wu Z."/>
            <person name="Zhang J."/>
            <person name="Cai Q."/>
            <person name="Bai Y."/>
            <person name="Zhao B."/>
            <person name="Han Y."/>
            <person name="Li Y."/>
            <person name="Li X."/>
            <person name="Wang S."/>
            <person name="Shi Q."/>
            <person name="Liu S."/>
            <person name="Cho W.K."/>
            <person name="Kim J.Y."/>
            <person name="Xu Y."/>
            <person name="Heller-Uszynska K."/>
            <person name="Miao H."/>
            <person name="Cheng Z."/>
            <person name="Zhang S."/>
            <person name="Wu J."/>
            <person name="Yang Y."/>
            <person name="Kang H."/>
            <person name="Li M."/>
            <person name="Liang H."/>
            <person name="Ren X."/>
            <person name="Shi Z."/>
            <person name="Wen M."/>
            <person name="Jian M."/>
            <person name="Yang H."/>
            <person name="Zhang G."/>
            <person name="Yang Z."/>
            <person name="Chen R."/>
            <person name="Liu S."/>
            <person name="Li J."/>
            <person name="Ma L."/>
            <person name="Liu H."/>
            <person name="Zhou Y."/>
            <person name="Zhao J."/>
            <person name="Fang X."/>
            <person name="Li G."/>
            <person name="Fang L."/>
            <person name="Li Y."/>
            <person name="Liu D."/>
            <person name="Zheng H."/>
            <person name="Zhang Y."/>
            <person name="Qin N."/>
            <person name="Li Z."/>
            <person name="Yang G."/>
            <person name="Yang S."/>
            <person name="Bolund L."/>
            <person name="Kristiansen K."/>
            <person name="Zheng H."/>
            <person name="Li S."/>
            <person name="Zhang X."/>
            <person name="Yang H."/>
            <person name="Wang J."/>
            <person name="Sun R."/>
            <person name="Zhang B."/>
            <person name="Jiang S."/>
            <person name="Wang J."/>
            <person name="Du Y."/>
            <person name="Li S."/>
        </authorList>
    </citation>
    <scope>NUCLEOTIDE SEQUENCE [LARGE SCALE GENOMIC DNA]</scope>
    <source>
        <strain evidence="2">cv. 9930</strain>
        <tissue evidence="1">Leaf</tissue>
    </source>
</reference>
<evidence type="ECO:0000313" key="1">
    <source>
        <dbReference type="EMBL" id="KAE8637511.1"/>
    </source>
</evidence>
<reference evidence="1 2" key="5">
    <citation type="journal article" date="2019" name="Gigascience">
        <title>A chromosome-scale genome assembly of cucumber (Cucumis sativus L.).</title>
        <authorList>
            <person name="Li Q."/>
            <person name="Li H."/>
            <person name="Huang W."/>
            <person name="Xu Y."/>
            <person name="Zhou Q."/>
            <person name="Wang S."/>
            <person name="Ruan J."/>
            <person name="Huang S."/>
            <person name="Zhang Z."/>
        </authorList>
    </citation>
    <scope>NUCLEOTIDE SEQUENCE [LARGE SCALE GENOMIC DNA]</scope>
    <source>
        <strain evidence="2">cv. 9930</strain>
        <tissue evidence="1">Leaf</tissue>
    </source>
</reference>
<reference evidence="1 2" key="3">
    <citation type="journal article" date="2010" name="BMC Genomics">
        <title>Transcriptome sequencing and comparative analysis of cucumber flowers with different sex types.</title>
        <authorList>
            <person name="Guo S."/>
            <person name="Zheng Y."/>
            <person name="Joung J.G."/>
            <person name="Liu S."/>
            <person name="Zhang Z."/>
            <person name="Crasta O.R."/>
            <person name="Sobral B.W."/>
            <person name="Xu Y."/>
            <person name="Huang S."/>
            <person name="Fei Z."/>
        </authorList>
    </citation>
    <scope>NUCLEOTIDE SEQUENCE [LARGE SCALE GENOMIC DNA]</scope>
    <source>
        <strain evidence="2">cv. 9930</strain>
        <tissue evidence="1">Leaf</tissue>
    </source>
</reference>
<evidence type="ECO:0000313" key="2">
    <source>
        <dbReference type="Proteomes" id="UP000029981"/>
    </source>
</evidence>
<gene>
    <name evidence="1" type="ORF">Csa_004767</name>
</gene>
<dbReference type="EMBL" id="ACHR03000018">
    <property type="protein sequence ID" value="KAE8637511.1"/>
    <property type="molecule type" value="Genomic_DNA"/>
</dbReference>
<reference evidence="1 2" key="2">
    <citation type="journal article" date="2009" name="PLoS ONE">
        <title>An integrated genetic and cytogenetic map of the cucumber genome.</title>
        <authorList>
            <person name="Ren Y."/>
            <person name="Zhang Z."/>
            <person name="Liu J."/>
            <person name="Staub J.E."/>
            <person name="Han Y."/>
            <person name="Cheng Z."/>
            <person name="Li X."/>
            <person name="Lu J."/>
            <person name="Miao H."/>
            <person name="Kang H."/>
            <person name="Xie B."/>
            <person name="Gu X."/>
            <person name="Wang X."/>
            <person name="Du Y."/>
            <person name="Jin W."/>
            <person name="Huang S."/>
        </authorList>
    </citation>
    <scope>NUCLEOTIDE SEQUENCE [LARGE SCALE GENOMIC DNA]</scope>
    <source>
        <strain evidence="2">cv. 9930</strain>
        <tissue evidence="1">Leaf</tissue>
    </source>
</reference>
<reference evidence="1 2" key="4">
    <citation type="journal article" date="2011" name="BMC Genomics">
        <title>RNA-Seq improves annotation of protein-coding genes in the cucumber genome.</title>
        <authorList>
            <person name="Li Z."/>
            <person name="Zhang Z."/>
            <person name="Yan P."/>
            <person name="Huang S."/>
            <person name="Fei Z."/>
            <person name="Lin K."/>
        </authorList>
    </citation>
    <scope>NUCLEOTIDE SEQUENCE [LARGE SCALE GENOMIC DNA]</scope>
    <source>
        <strain evidence="2">cv. 9930</strain>
        <tissue evidence="1">Leaf</tissue>
    </source>
</reference>
<accession>A0ACB6HC85</accession>
<sequence length="139" mass="14967">MRFLSAIAAAASLSTHTSISLLLAGSGPSLHQAAQHAASCHPSISQVLVADSDKFTYPLAEPWAQLVQLVQQKNGFSHVIAASGSFGKNILPRAAALLDVSPVTDVVAISESRQFVRFILFFRLKSLIILTFMQLCELF</sequence>
<comment type="caution">
    <text evidence="1">The sequence shown here is derived from an EMBL/GenBank/DDBJ whole genome shotgun (WGS) entry which is preliminary data.</text>
</comment>
<keyword evidence="2" id="KW-1185">Reference proteome</keyword>
<name>A0ACB6HC85_CUCSA</name>
<protein>
    <submittedName>
        <fullName evidence="1">Uncharacterized protein</fullName>
    </submittedName>
</protein>